<accession>A0ABN7VW46</accession>
<sequence>IFFMVNHTSNQALVKPYSRLQLSLNGPCSHDQRHYDALTVLGANLDLLSVIIFPPPKMACSEATEDARIAK</sequence>
<reference evidence="1 2" key="1">
    <citation type="submission" date="2021-06" db="EMBL/GenBank/DDBJ databases">
        <authorList>
            <person name="Kallberg Y."/>
            <person name="Tangrot J."/>
            <person name="Rosling A."/>
        </authorList>
    </citation>
    <scope>NUCLEOTIDE SEQUENCE [LARGE SCALE GENOMIC DNA]</scope>
    <source>
        <strain evidence="1 2">120-4 pot B 10/14</strain>
    </source>
</reference>
<name>A0ABN7VW46_GIGMA</name>
<evidence type="ECO:0000313" key="2">
    <source>
        <dbReference type="Proteomes" id="UP000789901"/>
    </source>
</evidence>
<feature type="non-terminal residue" evidence="1">
    <location>
        <position position="1"/>
    </location>
</feature>
<keyword evidence="2" id="KW-1185">Reference proteome</keyword>
<gene>
    <name evidence="1" type="ORF">GMARGA_LOCUS23558</name>
</gene>
<protein>
    <submittedName>
        <fullName evidence="1">10468_t:CDS:1</fullName>
    </submittedName>
</protein>
<organism evidence="1 2">
    <name type="scientific">Gigaspora margarita</name>
    <dbReference type="NCBI Taxonomy" id="4874"/>
    <lineage>
        <taxon>Eukaryota</taxon>
        <taxon>Fungi</taxon>
        <taxon>Fungi incertae sedis</taxon>
        <taxon>Mucoromycota</taxon>
        <taxon>Glomeromycotina</taxon>
        <taxon>Glomeromycetes</taxon>
        <taxon>Diversisporales</taxon>
        <taxon>Gigasporaceae</taxon>
        <taxon>Gigaspora</taxon>
    </lineage>
</organism>
<evidence type="ECO:0000313" key="1">
    <source>
        <dbReference type="EMBL" id="CAG8803038.1"/>
    </source>
</evidence>
<dbReference type="Proteomes" id="UP000789901">
    <property type="component" value="Unassembled WGS sequence"/>
</dbReference>
<dbReference type="EMBL" id="CAJVQB010023974">
    <property type="protein sequence ID" value="CAG8803038.1"/>
    <property type="molecule type" value="Genomic_DNA"/>
</dbReference>
<comment type="caution">
    <text evidence="1">The sequence shown here is derived from an EMBL/GenBank/DDBJ whole genome shotgun (WGS) entry which is preliminary data.</text>
</comment>
<proteinExistence type="predicted"/>